<dbReference type="EMBL" id="JAIWQS010000007">
    <property type="protein sequence ID" value="KAJ8759456.1"/>
    <property type="molecule type" value="Genomic_DNA"/>
</dbReference>
<evidence type="ECO:0000313" key="4">
    <source>
        <dbReference type="Proteomes" id="UP001159364"/>
    </source>
</evidence>
<dbReference type="SUPFAM" id="SSF81383">
    <property type="entry name" value="F-box domain"/>
    <property type="match status" value="1"/>
</dbReference>
<dbReference type="Proteomes" id="UP001159364">
    <property type="component" value="Linkage Group LG07"/>
</dbReference>
<evidence type="ECO:0000259" key="1">
    <source>
        <dbReference type="Pfam" id="PF00646"/>
    </source>
</evidence>
<protein>
    <recommendedName>
        <fullName evidence="5">F-box protein</fullName>
    </recommendedName>
</protein>
<sequence length="410" mass="47511">MSVRVKTATIDSIQAGFCSDDILCEILIRLPPESVFRLILVSKRWLHFICSPSYRHNYTRKWRLKFSLLGFFTCNTLYLGRPRDGLRRPPSEPALSLLSTSKEGDEIKFSGILKELGYFIDSKNGLILCGRHPKTYFLWNPFTKQHYKLPRPRVYFDELCMAFLVEDHADEIMCYKVIRAKCERRLDEVKTIAIETFNPKTSTWYFSILHCSSTLSLCPWKVATVIKCVVYWFAEHGKIAIYDSGDEGKQIALLKLPGSNDFDEQVLGESFDGLLQYGWSCKSGLEIWVFEREPSECTSSNVYETNRWNRRYRLNFKIMWKMNPSVAATLHTGKKETQILSFIPQNTESVFIRTGSDIFVCDLVSQTVEVVRYQGRTPPILWDHIHSRVVPYFSPAWPTLPSRQSSVIMI</sequence>
<gene>
    <name evidence="3" type="ORF">K2173_006999</name>
</gene>
<reference evidence="3 4" key="1">
    <citation type="submission" date="2021-09" db="EMBL/GenBank/DDBJ databases">
        <title>Genomic insights and catalytic innovation underlie evolution of tropane alkaloids biosynthesis.</title>
        <authorList>
            <person name="Wang Y.-J."/>
            <person name="Tian T."/>
            <person name="Huang J.-P."/>
            <person name="Huang S.-X."/>
        </authorList>
    </citation>
    <scope>NUCLEOTIDE SEQUENCE [LARGE SCALE GENOMIC DNA]</scope>
    <source>
        <strain evidence="3">KIB-2018</strain>
        <tissue evidence="3">Leaf</tissue>
    </source>
</reference>
<proteinExistence type="predicted"/>
<name>A0AAV8SY92_9ROSI</name>
<keyword evidence="4" id="KW-1185">Reference proteome</keyword>
<dbReference type="Pfam" id="PF00646">
    <property type="entry name" value="F-box"/>
    <property type="match status" value="1"/>
</dbReference>
<feature type="domain" description="F-box protein At3g26010-like beta-propeller" evidence="2">
    <location>
        <begin position="119"/>
        <end position="260"/>
    </location>
</feature>
<dbReference type="AlphaFoldDB" id="A0AAV8SY92"/>
<organism evidence="3 4">
    <name type="scientific">Erythroxylum novogranatense</name>
    <dbReference type="NCBI Taxonomy" id="1862640"/>
    <lineage>
        <taxon>Eukaryota</taxon>
        <taxon>Viridiplantae</taxon>
        <taxon>Streptophyta</taxon>
        <taxon>Embryophyta</taxon>
        <taxon>Tracheophyta</taxon>
        <taxon>Spermatophyta</taxon>
        <taxon>Magnoliopsida</taxon>
        <taxon>eudicotyledons</taxon>
        <taxon>Gunneridae</taxon>
        <taxon>Pentapetalae</taxon>
        <taxon>rosids</taxon>
        <taxon>fabids</taxon>
        <taxon>Malpighiales</taxon>
        <taxon>Erythroxylaceae</taxon>
        <taxon>Erythroxylum</taxon>
    </lineage>
</organism>
<accession>A0AAV8SY92</accession>
<evidence type="ECO:0008006" key="5">
    <source>
        <dbReference type="Google" id="ProtNLM"/>
    </source>
</evidence>
<dbReference type="InterPro" id="IPR001810">
    <property type="entry name" value="F-box_dom"/>
</dbReference>
<dbReference type="InterPro" id="IPR036047">
    <property type="entry name" value="F-box-like_dom_sf"/>
</dbReference>
<comment type="caution">
    <text evidence="3">The sequence shown here is derived from an EMBL/GenBank/DDBJ whole genome shotgun (WGS) entry which is preliminary data.</text>
</comment>
<evidence type="ECO:0000313" key="3">
    <source>
        <dbReference type="EMBL" id="KAJ8759456.1"/>
    </source>
</evidence>
<evidence type="ECO:0000259" key="2">
    <source>
        <dbReference type="Pfam" id="PF24750"/>
    </source>
</evidence>
<dbReference type="Pfam" id="PF24750">
    <property type="entry name" value="b-prop_At3g26010-like"/>
    <property type="match status" value="1"/>
</dbReference>
<dbReference type="PANTHER" id="PTHR31672">
    <property type="entry name" value="BNACNNG10540D PROTEIN"/>
    <property type="match status" value="1"/>
</dbReference>
<dbReference type="PANTHER" id="PTHR31672:SF9">
    <property type="entry name" value="F-BOX DOMAIN-CONTAINING PROTEIN"/>
    <property type="match status" value="1"/>
</dbReference>
<dbReference type="InterPro" id="IPR056592">
    <property type="entry name" value="Beta-prop_At3g26010-like"/>
</dbReference>
<dbReference type="InterPro" id="IPR050796">
    <property type="entry name" value="SCF_F-box_component"/>
</dbReference>
<feature type="domain" description="F-box" evidence="1">
    <location>
        <begin position="20"/>
        <end position="54"/>
    </location>
</feature>